<dbReference type="EMBL" id="GBEZ01009985">
    <property type="protein sequence ID" value="JAC75649.1"/>
    <property type="molecule type" value="Transcribed_RNA"/>
</dbReference>
<feature type="region of interest" description="Disordered" evidence="2">
    <location>
        <begin position="238"/>
        <end position="290"/>
    </location>
</feature>
<dbReference type="AlphaFoldDB" id="A0A061RY44"/>
<feature type="compositionally biased region" description="Polar residues" evidence="2">
    <location>
        <begin position="239"/>
        <end position="251"/>
    </location>
</feature>
<feature type="compositionally biased region" description="Basic residues" evidence="2">
    <location>
        <begin position="333"/>
        <end position="345"/>
    </location>
</feature>
<gene>
    <name evidence="4" type="primary">BAZ1A</name>
    <name evidence="4" type="ORF">TSPGSL018_22441</name>
</gene>
<feature type="domain" description="WAC" evidence="3">
    <location>
        <begin position="24"/>
        <end position="129"/>
    </location>
</feature>
<dbReference type="PANTHER" id="PTHR15546">
    <property type="entry name" value="BROMODOMAIN ADJACENT TO ZINC FINGER DOMAIN, 2A"/>
    <property type="match status" value="1"/>
</dbReference>
<organism evidence="4">
    <name type="scientific">Tetraselmis sp. GSL018</name>
    <dbReference type="NCBI Taxonomy" id="582737"/>
    <lineage>
        <taxon>Eukaryota</taxon>
        <taxon>Viridiplantae</taxon>
        <taxon>Chlorophyta</taxon>
        <taxon>core chlorophytes</taxon>
        <taxon>Chlorodendrophyceae</taxon>
        <taxon>Chlorodendrales</taxon>
        <taxon>Chlorodendraceae</taxon>
        <taxon>Tetraselmis</taxon>
    </lineage>
</organism>
<feature type="region of interest" description="Disordered" evidence="2">
    <location>
        <begin position="329"/>
        <end position="351"/>
    </location>
</feature>
<comment type="subcellular location">
    <subcellularLocation>
        <location evidence="1">Nucleus</location>
    </subcellularLocation>
</comment>
<evidence type="ECO:0000256" key="1">
    <source>
        <dbReference type="PROSITE-ProRule" id="PRU00475"/>
    </source>
</evidence>
<keyword evidence="1" id="KW-0539">Nucleus</keyword>
<proteinExistence type="predicted"/>
<protein>
    <submittedName>
        <fullName evidence="4">Bromodomain adjacent to zinc finger domain protein 1A</fullName>
    </submittedName>
</protein>
<name>A0A061RY44_9CHLO</name>
<dbReference type="PROSITE" id="PS51136">
    <property type="entry name" value="WAC"/>
    <property type="match status" value="1"/>
</dbReference>
<dbReference type="PANTHER" id="PTHR15546:SF2">
    <property type="entry name" value="DDT DOMAIN-CONTAINING PROTEIN DDB_G0282237"/>
    <property type="match status" value="1"/>
</dbReference>
<evidence type="ECO:0000256" key="2">
    <source>
        <dbReference type="SAM" id="MobiDB-lite"/>
    </source>
</evidence>
<dbReference type="Pfam" id="PF10537">
    <property type="entry name" value="WAC_Acf1_DNA_bd"/>
    <property type="match status" value="1"/>
</dbReference>
<accession>A0A061RY44</accession>
<dbReference type="GO" id="GO:0005634">
    <property type="term" value="C:nucleus"/>
    <property type="evidence" value="ECO:0007669"/>
    <property type="project" value="UniProtKB-SubCell"/>
</dbReference>
<evidence type="ECO:0000313" key="4">
    <source>
        <dbReference type="EMBL" id="JAC75649.1"/>
    </source>
</evidence>
<evidence type="ECO:0000259" key="3">
    <source>
        <dbReference type="PROSITE" id="PS51136"/>
    </source>
</evidence>
<dbReference type="InterPro" id="IPR053271">
    <property type="entry name" value="DDT_domain"/>
</dbReference>
<reference evidence="4" key="1">
    <citation type="submission" date="2014-05" db="EMBL/GenBank/DDBJ databases">
        <title>The transcriptome of the halophilic microalga Tetraselmis sp. GSL018 isolated from the Great Salt Lake, Utah.</title>
        <authorList>
            <person name="Jinkerson R.E."/>
            <person name="D'Adamo S."/>
            <person name="Posewitz M.C."/>
        </authorList>
    </citation>
    <scope>NUCLEOTIDE SEQUENCE</scope>
    <source>
        <strain evidence="4">GSL018</strain>
    </source>
</reference>
<dbReference type="InterPro" id="IPR013136">
    <property type="entry name" value="WSTF_Acf1_Cbp146"/>
</dbReference>
<feature type="compositionally biased region" description="Low complexity" evidence="2">
    <location>
        <begin position="269"/>
        <end position="282"/>
    </location>
</feature>
<sequence length="351" mass="39240">MPLHTKKRSEADVRSLPDDLSSNEEVFVVRFTGEVFRDYEEYLRAISQYRQRVWTCRLTGKDNLSFEEALASEQGGKDFSGKFPKVCEEAASHLVHWALARMDELLTRVTNFFRDYFVAGEEVLGRSGDAFAMCRIMSRAQIQASPDNTYYEVAWLDGPQKGGFATLPRNFLARRKPPFSRGTLKAWLMENASSREVGRPGGAKGPLSLWQVRQNMAQRFQLPSDPPPHVVQQVRRIESNSAEGGLSASSTSDRRRCRGRGLTAPSSCSTTRESPATTTTTSGNRGRPSLTWRRSLASGCATPPQYRMSSWMLSCTRSLSGCCRLTKTGTTPSRRRLSPCTRRRQGCSQGA</sequence>